<comment type="caution">
    <text evidence="2">The sequence shown here is derived from an EMBL/GenBank/DDBJ whole genome shotgun (WGS) entry which is preliminary data.</text>
</comment>
<dbReference type="EMBL" id="JABCJJ010000014">
    <property type="protein sequence ID" value="NMR20631.1"/>
    <property type="molecule type" value="Genomic_DNA"/>
</dbReference>
<dbReference type="InterPro" id="IPR035172">
    <property type="entry name" value="DUF5302"/>
</dbReference>
<keyword evidence="3" id="KW-1185">Reference proteome</keyword>
<feature type="compositionally biased region" description="Basic and acidic residues" evidence="1">
    <location>
        <begin position="16"/>
        <end position="30"/>
    </location>
</feature>
<dbReference type="Proteomes" id="UP000562124">
    <property type="component" value="Unassembled WGS sequence"/>
</dbReference>
<dbReference type="RefSeq" id="WP_169325001.1">
    <property type="nucleotide sequence ID" value="NZ_JABCJJ010000014.1"/>
</dbReference>
<protein>
    <submittedName>
        <fullName evidence="2">DUF5302 domain-containing protein</fullName>
    </submittedName>
</protein>
<evidence type="ECO:0000313" key="2">
    <source>
        <dbReference type="EMBL" id="NMR20631.1"/>
    </source>
</evidence>
<sequence>MTQQDHDEPAEAGVSDDAKARFREALDRKKAAQHRTAKGQANTGNVHGSETAGPTQRTFRRRSGSS</sequence>
<organism evidence="2 3">
    <name type="scientific">Cellulomonas fimi</name>
    <dbReference type="NCBI Taxonomy" id="1708"/>
    <lineage>
        <taxon>Bacteria</taxon>
        <taxon>Bacillati</taxon>
        <taxon>Actinomycetota</taxon>
        <taxon>Actinomycetes</taxon>
        <taxon>Micrococcales</taxon>
        <taxon>Cellulomonadaceae</taxon>
        <taxon>Cellulomonas</taxon>
    </lineage>
</organism>
<proteinExistence type="predicted"/>
<reference evidence="2 3" key="1">
    <citation type="submission" date="2020-04" db="EMBL/GenBank/DDBJ databases">
        <title>Sequencing and Assembly of C. fimi.</title>
        <authorList>
            <person name="Ramsey A.R."/>
        </authorList>
    </citation>
    <scope>NUCLEOTIDE SEQUENCE [LARGE SCALE GENOMIC DNA]</scope>
    <source>
        <strain evidence="2 3">SB</strain>
    </source>
</reference>
<dbReference type="AlphaFoldDB" id="A0A7Y0LZ87"/>
<gene>
    <name evidence="2" type="ORF">HIR71_10440</name>
</gene>
<accession>A0A7Y0LZ87</accession>
<feature type="compositionally biased region" description="Polar residues" evidence="1">
    <location>
        <begin position="39"/>
        <end position="57"/>
    </location>
</feature>
<name>A0A7Y0LZ87_CELFI</name>
<feature type="region of interest" description="Disordered" evidence="1">
    <location>
        <begin position="1"/>
        <end position="66"/>
    </location>
</feature>
<evidence type="ECO:0000313" key="3">
    <source>
        <dbReference type="Proteomes" id="UP000562124"/>
    </source>
</evidence>
<evidence type="ECO:0000256" key="1">
    <source>
        <dbReference type="SAM" id="MobiDB-lite"/>
    </source>
</evidence>
<dbReference type="Pfam" id="PF17227">
    <property type="entry name" value="DUF5302"/>
    <property type="match status" value="1"/>
</dbReference>